<feature type="transmembrane region" description="Helical" evidence="6">
    <location>
        <begin position="73"/>
        <end position="90"/>
    </location>
</feature>
<feature type="transmembrane region" description="Helical" evidence="6">
    <location>
        <begin position="146"/>
        <end position="167"/>
    </location>
</feature>
<feature type="transmembrane region" description="Helical" evidence="6">
    <location>
        <begin position="111"/>
        <end position="140"/>
    </location>
</feature>
<dbReference type="AlphaFoldDB" id="A0A9X4N0A3"/>
<evidence type="ECO:0000256" key="1">
    <source>
        <dbReference type="ARBA" id="ARBA00004651"/>
    </source>
</evidence>
<gene>
    <name evidence="7" type="ORF">NMK71_07705</name>
</gene>
<dbReference type="GO" id="GO:0005886">
    <property type="term" value="C:plasma membrane"/>
    <property type="evidence" value="ECO:0007669"/>
    <property type="project" value="UniProtKB-SubCell"/>
</dbReference>
<evidence type="ECO:0000256" key="5">
    <source>
        <dbReference type="ARBA" id="ARBA00023136"/>
    </source>
</evidence>
<dbReference type="GO" id="GO:0015171">
    <property type="term" value="F:amino acid transmembrane transporter activity"/>
    <property type="evidence" value="ECO:0007669"/>
    <property type="project" value="TreeGrafter"/>
</dbReference>
<keyword evidence="5 6" id="KW-0472">Membrane</keyword>
<keyword evidence="8" id="KW-1185">Reference proteome</keyword>
<sequence>MIEFVLSAFALGFMLSLVLIGPAFFLLIETSLTKGWKAAIALDAGVIASDIVCIAVAYYGAKDLATYIETHPSLFKIGGFIIMIYGAFMFKSKPALHINNAAVVSHNYFKTFFNGFLMNMLNIGIVVFWFVIVGWVTITYPEDYEFLLFMGIALATFFSIDLSKIFLAKKFQERMSDKLVYKIRKYIGIALLIFGFIIILKGFFSFDGLEIEEVLPSTPFNLISK</sequence>
<accession>A0A9X4N0A3</accession>
<keyword evidence="2" id="KW-1003">Cell membrane</keyword>
<evidence type="ECO:0000256" key="4">
    <source>
        <dbReference type="ARBA" id="ARBA00022989"/>
    </source>
</evidence>
<comment type="caution">
    <text evidence="7">The sequence shown here is derived from an EMBL/GenBank/DDBJ whole genome shotgun (WGS) entry which is preliminary data.</text>
</comment>
<dbReference type="Proteomes" id="UP001152599">
    <property type="component" value="Unassembled WGS sequence"/>
</dbReference>
<evidence type="ECO:0000256" key="3">
    <source>
        <dbReference type="ARBA" id="ARBA00022692"/>
    </source>
</evidence>
<evidence type="ECO:0000256" key="6">
    <source>
        <dbReference type="SAM" id="Phobius"/>
    </source>
</evidence>
<name>A0A9X4N0A3_9FLAO</name>
<dbReference type="RefSeq" id="WP_304417220.1">
    <property type="nucleotide sequence ID" value="NZ_JANAIE010000005.1"/>
</dbReference>
<keyword evidence="4 6" id="KW-1133">Transmembrane helix</keyword>
<evidence type="ECO:0000313" key="7">
    <source>
        <dbReference type="EMBL" id="MDG4946295.1"/>
    </source>
</evidence>
<proteinExistence type="predicted"/>
<protein>
    <submittedName>
        <fullName evidence="7">LysE family transporter</fullName>
    </submittedName>
</protein>
<dbReference type="PANTHER" id="PTHR30086">
    <property type="entry name" value="ARGININE EXPORTER PROTEIN ARGO"/>
    <property type="match status" value="1"/>
</dbReference>
<organism evidence="7 8">
    <name type="scientific">Profundicola chukchiensis</name>
    <dbReference type="NCBI Taxonomy" id="2961959"/>
    <lineage>
        <taxon>Bacteria</taxon>
        <taxon>Pseudomonadati</taxon>
        <taxon>Bacteroidota</taxon>
        <taxon>Flavobacteriia</taxon>
        <taxon>Flavobacteriales</taxon>
        <taxon>Weeksellaceae</taxon>
        <taxon>Profundicola</taxon>
    </lineage>
</organism>
<dbReference type="InterPro" id="IPR001123">
    <property type="entry name" value="LeuE-type"/>
</dbReference>
<comment type="subcellular location">
    <subcellularLocation>
        <location evidence="1">Cell membrane</location>
        <topology evidence="1">Multi-pass membrane protein</topology>
    </subcellularLocation>
</comment>
<evidence type="ECO:0000313" key="8">
    <source>
        <dbReference type="Proteomes" id="UP001152599"/>
    </source>
</evidence>
<dbReference type="PANTHER" id="PTHR30086:SF20">
    <property type="entry name" value="ARGININE EXPORTER PROTEIN ARGO-RELATED"/>
    <property type="match status" value="1"/>
</dbReference>
<dbReference type="EMBL" id="JANCMU010000004">
    <property type="protein sequence ID" value="MDG4946295.1"/>
    <property type="molecule type" value="Genomic_DNA"/>
</dbReference>
<keyword evidence="3 6" id="KW-0812">Transmembrane</keyword>
<feature type="transmembrane region" description="Helical" evidence="6">
    <location>
        <begin position="40"/>
        <end position="61"/>
    </location>
</feature>
<reference evidence="7" key="1">
    <citation type="submission" date="2022-07" db="EMBL/GenBank/DDBJ databases">
        <title>Description and genome-wide analysis of Profundicola chukchiensis gen. nov., sp. nov., marine bacteria isolated from bottom sediments of the Chukchi Sea.</title>
        <authorList>
            <person name="Romanenko L."/>
            <person name="Otstavnykh N."/>
            <person name="Kurilenko V."/>
            <person name="Eremeev V."/>
            <person name="Velansky P."/>
            <person name="Mikhailov V."/>
            <person name="Isaeva M."/>
        </authorList>
    </citation>
    <scope>NUCLEOTIDE SEQUENCE</scope>
    <source>
        <strain evidence="7">KMM 9713</strain>
    </source>
</reference>
<dbReference type="Pfam" id="PF01810">
    <property type="entry name" value="LysE"/>
    <property type="match status" value="1"/>
</dbReference>
<feature type="transmembrane region" description="Helical" evidence="6">
    <location>
        <begin position="6"/>
        <end position="28"/>
    </location>
</feature>
<evidence type="ECO:0000256" key="2">
    <source>
        <dbReference type="ARBA" id="ARBA00022475"/>
    </source>
</evidence>
<feature type="transmembrane region" description="Helical" evidence="6">
    <location>
        <begin position="187"/>
        <end position="206"/>
    </location>
</feature>